<dbReference type="InterPro" id="IPR051257">
    <property type="entry name" value="Diverse_CBS-Domain"/>
</dbReference>
<feature type="domain" description="CBS" evidence="3">
    <location>
        <begin position="81"/>
        <end position="139"/>
    </location>
</feature>
<comment type="caution">
    <text evidence="4">The sequence shown here is derived from an EMBL/GenBank/DDBJ whole genome shotgun (WGS) entry which is preliminary data.</text>
</comment>
<dbReference type="STRING" id="1802479.A2Y68_02085"/>
<dbReference type="Pfam" id="PF00571">
    <property type="entry name" value="CBS"/>
    <property type="match status" value="2"/>
</dbReference>
<name>A0A1F7X5P0_9BACT</name>
<dbReference type="CDD" id="cd04623">
    <property type="entry name" value="CBS_pair_bac_euk"/>
    <property type="match status" value="1"/>
</dbReference>
<dbReference type="InterPro" id="IPR044725">
    <property type="entry name" value="CBSX3_CBS_dom"/>
</dbReference>
<evidence type="ECO:0000313" key="4">
    <source>
        <dbReference type="EMBL" id="OGM10382.1"/>
    </source>
</evidence>
<gene>
    <name evidence="4" type="ORF">A2Y68_02085</name>
</gene>
<dbReference type="Proteomes" id="UP000176778">
    <property type="component" value="Unassembled WGS sequence"/>
</dbReference>
<accession>A0A1F7X5P0</accession>
<keyword evidence="1 2" id="KW-0129">CBS domain</keyword>
<dbReference type="Gene3D" id="3.10.580.10">
    <property type="entry name" value="CBS-domain"/>
    <property type="match status" value="1"/>
</dbReference>
<protein>
    <recommendedName>
        <fullName evidence="3">CBS domain-containing protein</fullName>
    </recommendedName>
</protein>
<dbReference type="SMART" id="SM00116">
    <property type="entry name" value="CBS"/>
    <property type="match status" value="2"/>
</dbReference>
<dbReference type="EMBL" id="MGFR01000001">
    <property type="protein sequence ID" value="OGM10382.1"/>
    <property type="molecule type" value="Genomic_DNA"/>
</dbReference>
<dbReference type="SUPFAM" id="SSF54631">
    <property type="entry name" value="CBS-domain pair"/>
    <property type="match status" value="1"/>
</dbReference>
<evidence type="ECO:0000256" key="1">
    <source>
        <dbReference type="ARBA" id="ARBA00023122"/>
    </source>
</evidence>
<organism evidence="4 5">
    <name type="scientific">Candidatus Woesebacteria bacterium RBG_13_46_13</name>
    <dbReference type="NCBI Taxonomy" id="1802479"/>
    <lineage>
        <taxon>Bacteria</taxon>
        <taxon>Candidatus Woeseibacteriota</taxon>
    </lineage>
</organism>
<evidence type="ECO:0000259" key="3">
    <source>
        <dbReference type="PROSITE" id="PS51371"/>
    </source>
</evidence>
<proteinExistence type="predicted"/>
<dbReference type="AlphaFoldDB" id="A0A1F7X5P0"/>
<dbReference type="InterPro" id="IPR000644">
    <property type="entry name" value="CBS_dom"/>
</dbReference>
<feature type="domain" description="CBS" evidence="3">
    <location>
        <begin position="12"/>
        <end position="73"/>
    </location>
</feature>
<evidence type="ECO:0000313" key="5">
    <source>
        <dbReference type="Proteomes" id="UP000176778"/>
    </source>
</evidence>
<dbReference type="PROSITE" id="PS51371">
    <property type="entry name" value="CBS"/>
    <property type="match status" value="2"/>
</dbReference>
<evidence type="ECO:0000256" key="2">
    <source>
        <dbReference type="PROSITE-ProRule" id="PRU00703"/>
    </source>
</evidence>
<dbReference type="InterPro" id="IPR046342">
    <property type="entry name" value="CBS_dom_sf"/>
</dbReference>
<reference evidence="4 5" key="1">
    <citation type="journal article" date="2016" name="Nat. Commun.">
        <title>Thousands of microbial genomes shed light on interconnected biogeochemical processes in an aquifer system.</title>
        <authorList>
            <person name="Anantharaman K."/>
            <person name="Brown C.T."/>
            <person name="Hug L.A."/>
            <person name="Sharon I."/>
            <person name="Castelle C.J."/>
            <person name="Probst A.J."/>
            <person name="Thomas B.C."/>
            <person name="Singh A."/>
            <person name="Wilkins M.J."/>
            <person name="Karaoz U."/>
            <person name="Brodie E.L."/>
            <person name="Williams K.H."/>
            <person name="Hubbard S.S."/>
            <person name="Banfield J.F."/>
        </authorList>
    </citation>
    <scope>NUCLEOTIDE SEQUENCE [LARGE SCALE GENOMIC DNA]</scope>
</reference>
<sequence length="151" mass="16817">MVNAFTVRGMLVEKEQQVLLEVAPETFVITALDIMRKAKVGALVVMDQEGSFVGIVTERDYAWKVELEGKAATRTNVAQIMTPAKDVVSVTRFSTLEEALVLMDEHHVRHLPVIEEGKLLGLISIRDVMHGIVKHQIFLAQQFMESTGGRS</sequence>
<dbReference type="PANTHER" id="PTHR43080:SF2">
    <property type="entry name" value="CBS DOMAIN-CONTAINING PROTEIN"/>
    <property type="match status" value="1"/>
</dbReference>
<dbReference type="PANTHER" id="PTHR43080">
    <property type="entry name" value="CBS DOMAIN-CONTAINING PROTEIN CBSX3, MITOCHONDRIAL"/>
    <property type="match status" value="1"/>
</dbReference>